<accession>A0ACC3YD47</accession>
<reference evidence="1 2" key="1">
    <citation type="journal article" date="2020" name="Phytopathology">
        <title>Genome Sequence Resources of Colletotrichum truncatum, C. plurivorum, C. musicola, and C. sojae: Four Species Pathogenic to Soybean (Glycine max).</title>
        <authorList>
            <person name="Rogerio F."/>
            <person name="Boufleur T.R."/>
            <person name="Ciampi-Guillardi M."/>
            <person name="Sukno S.A."/>
            <person name="Thon M.R."/>
            <person name="Massola Junior N.S."/>
            <person name="Baroncelli R."/>
        </authorList>
    </citation>
    <scope>NUCLEOTIDE SEQUENCE [LARGE SCALE GENOMIC DNA]</scope>
    <source>
        <strain evidence="1 2">CMES1059</strain>
    </source>
</reference>
<keyword evidence="2" id="KW-1185">Reference proteome</keyword>
<dbReference type="EMBL" id="VUJX02000015">
    <property type="protein sequence ID" value="KAL0929743.1"/>
    <property type="molecule type" value="Genomic_DNA"/>
</dbReference>
<evidence type="ECO:0000313" key="2">
    <source>
        <dbReference type="Proteomes" id="UP000805649"/>
    </source>
</evidence>
<name>A0ACC3YD47_COLTU</name>
<dbReference type="Proteomes" id="UP000805649">
    <property type="component" value="Unassembled WGS sequence"/>
</dbReference>
<organism evidence="1 2">
    <name type="scientific">Colletotrichum truncatum</name>
    <name type="common">Anthracnose fungus</name>
    <name type="synonym">Colletotrichum capsici</name>
    <dbReference type="NCBI Taxonomy" id="5467"/>
    <lineage>
        <taxon>Eukaryota</taxon>
        <taxon>Fungi</taxon>
        <taxon>Dikarya</taxon>
        <taxon>Ascomycota</taxon>
        <taxon>Pezizomycotina</taxon>
        <taxon>Sordariomycetes</taxon>
        <taxon>Hypocreomycetidae</taxon>
        <taxon>Glomerellales</taxon>
        <taxon>Glomerellaceae</taxon>
        <taxon>Colletotrichum</taxon>
        <taxon>Colletotrichum truncatum species complex</taxon>
    </lineage>
</organism>
<proteinExistence type="predicted"/>
<protein>
    <submittedName>
        <fullName evidence="1">Uncharacterized protein</fullName>
    </submittedName>
</protein>
<evidence type="ECO:0000313" key="1">
    <source>
        <dbReference type="EMBL" id="KAL0929743.1"/>
    </source>
</evidence>
<comment type="caution">
    <text evidence="1">The sequence shown here is derived from an EMBL/GenBank/DDBJ whole genome shotgun (WGS) entry which is preliminary data.</text>
</comment>
<gene>
    <name evidence="1" type="ORF">CTRU02_215386</name>
</gene>
<sequence length="115" mass="12456">MRCTSLVIASLVSATVADFTFYCCASSYPTTITKGDLDWALTAKNGRTAEMGIAGGAKYSWIHGTCHFDKRPMVCARVTTTARTTERGGTKLKGSSVISCEDPKYLQGNIWTCPF</sequence>